<dbReference type="PROSITE" id="PS50930">
    <property type="entry name" value="HTH_LYTTR"/>
    <property type="match status" value="1"/>
</dbReference>
<proteinExistence type="predicted"/>
<organism evidence="2 3">
    <name type="scientific">Neolewinella marina</name>
    <dbReference type="NCBI Taxonomy" id="438751"/>
    <lineage>
        <taxon>Bacteria</taxon>
        <taxon>Pseudomonadati</taxon>
        <taxon>Bacteroidota</taxon>
        <taxon>Saprospiria</taxon>
        <taxon>Saprospirales</taxon>
        <taxon>Lewinellaceae</taxon>
        <taxon>Neolewinella</taxon>
    </lineage>
</organism>
<dbReference type="Pfam" id="PF04397">
    <property type="entry name" value="LytTR"/>
    <property type="match status" value="1"/>
</dbReference>
<comment type="caution">
    <text evidence="2">The sequence shown here is derived from an EMBL/GenBank/DDBJ whole genome shotgun (WGS) entry which is preliminary data.</text>
</comment>
<evidence type="ECO:0000259" key="1">
    <source>
        <dbReference type="PROSITE" id="PS50930"/>
    </source>
</evidence>
<accession>A0A2G0CAW1</accession>
<keyword evidence="3" id="KW-1185">Reference proteome</keyword>
<name>A0A2G0CAW1_9BACT</name>
<dbReference type="GO" id="GO:0003677">
    <property type="term" value="F:DNA binding"/>
    <property type="evidence" value="ECO:0007669"/>
    <property type="project" value="InterPro"/>
</dbReference>
<gene>
    <name evidence="2" type="ORF">CGL56_17605</name>
</gene>
<dbReference type="Proteomes" id="UP000226437">
    <property type="component" value="Unassembled WGS sequence"/>
</dbReference>
<dbReference type="Gene3D" id="2.40.50.1020">
    <property type="entry name" value="LytTr DNA-binding domain"/>
    <property type="match status" value="1"/>
</dbReference>
<dbReference type="EMBL" id="PDLO01000013">
    <property type="protein sequence ID" value="PHK97119.1"/>
    <property type="molecule type" value="Genomic_DNA"/>
</dbReference>
<dbReference type="InterPro" id="IPR007492">
    <property type="entry name" value="LytTR_DNA-bd_dom"/>
</dbReference>
<dbReference type="SMART" id="SM00850">
    <property type="entry name" value="LytTR"/>
    <property type="match status" value="1"/>
</dbReference>
<evidence type="ECO:0000313" key="3">
    <source>
        <dbReference type="Proteomes" id="UP000226437"/>
    </source>
</evidence>
<protein>
    <recommendedName>
        <fullName evidence="1">HTH LytTR-type domain-containing protein</fullName>
    </recommendedName>
</protein>
<evidence type="ECO:0000313" key="2">
    <source>
        <dbReference type="EMBL" id="PHK97119.1"/>
    </source>
</evidence>
<sequence length="79" mass="9117">MGDYVKIHLAGSPRPVVTLGRLKHMADRLRDHGFQRIHRSYLINLARVDAKQKSRVRIGEDWLPVGETYAAALHKVWED</sequence>
<dbReference type="AlphaFoldDB" id="A0A2G0CAW1"/>
<feature type="domain" description="HTH LytTR-type" evidence="1">
    <location>
        <begin position="1"/>
        <end position="79"/>
    </location>
</feature>
<reference evidence="2 3" key="1">
    <citation type="submission" date="2017-10" db="EMBL/GenBank/DDBJ databases">
        <title>The draft genome sequence of Lewinella marina KCTC 32374.</title>
        <authorList>
            <person name="Wang K."/>
        </authorList>
    </citation>
    <scope>NUCLEOTIDE SEQUENCE [LARGE SCALE GENOMIC DNA]</scope>
    <source>
        <strain evidence="2 3">MKG-38</strain>
    </source>
</reference>